<protein>
    <submittedName>
        <fullName evidence="1">Hypothetical_protein</fullName>
    </submittedName>
</protein>
<proteinExistence type="predicted"/>
<dbReference type="EMBL" id="CAXDID020000037">
    <property type="protein sequence ID" value="CAL5998089.1"/>
    <property type="molecule type" value="Genomic_DNA"/>
</dbReference>
<evidence type="ECO:0000313" key="2">
    <source>
        <dbReference type="Proteomes" id="UP001642409"/>
    </source>
</evidence>
<name>A0ABP1HQ65_9EUKA</name>
<keyword evidence="2" id="KW-1185">Reference proteome</keyword>
<comment type="caution">
    <text evidence="1">The sequence shown here is derived from an EMBL/GenBank/DDBJ whole genome shotgun (WGS) entry which is preliminary data.</text>
</comment>
<reference evidence="1 2" key="1">
    <citation type="submission" date="2024-07" db="EMBL/GenBank/DDBJ databases">
        <authorList>
            <person name="Akdeniz Z."/>
        </authorList>
    </citation>
    <scope>NUCLEOTIDE SEQUENCE [LARGE SCALE GENOMIC DNA]</scope>
</reference>
<sequence>MEQKYFDTFQVFKFVKLCSVLTTLLWFSSVQFGGFLNCESACPSTEICFNTESELSLRACNQSRSKILRLECFDTQNILTPFHFGHLVDETHIVDYSHPTIDNKSTFDNHWQQDNHCLYCVLQLPIK</sequence>
<dbReference type="Proteomes" id="UP001642409">
    <property type="component" value="Unassembled WGS sequence"/>
</dbReference>
<organism evidence="1 2">
    <name type="scientific">Hexamita inflata</name>
    <dbReference type="NCBI Taxonomy" id="28002"/>
    <lineage>
        <taxon>Eukaryota</taxon>
        <taxon>Metamonada</taxon>
        <taxon>Diplomonadida</taxon>
        <taxon>Hexamitidae</taxon>
        <taxon>Hexamitinae</taxon>
        <taxon>Hexamita</taxon>
    </lineage>
</organism>
<gene>
    <name evidence="1" type="ORF">HINF_LOCUS15567</name>
</gene>
<accession>A0ABP1HQ65</accession>
<evidence type="ECO:0000313" key="1">
    <source>
        <dbReference type="EMBL" id="CAL5998089.1"/>
    </source>
</evidence>